<keyword evidence="2" id="KW-1185">Reference proteome</keyword>
<dbReference type="RefSeq" id="WP_118928056.1">
    <property type="nucleotide sequence ID" value="NZ_QXGH01000034.1"/>
</dbReference>
<dbReference type="AlphaFoldDB" id="A0A417XUR4"/>
<evidence type="ECO:0000313" key="2">
    <source>
        <dbReference type="Proteomes" id="UP000283644"/>
    </source>
</evidence>
<gene>
    <name evidence="1" type="ORF">D0Z08_25270</name>
</gene>
<name>A0A417XUR4_9ACTN</name>
<sequence length="125" mass="13347">MDDRVIFDARASVLADLTARGVANAGTVSVLDEACSQRRWWVEQWPEGAAYIAGLIAQDVQDALIDEHGRNGPTGLWPLCERCGEAPLHALHIEPDLGGPDPAWVCDESGTVVAELGRLEPSSGS</sequence>
<protein>
    <submittedName>
        <fullName evidence="1">Uncharacterized protein</fullName>
    </submittedName>
</protein>
<organism evidence="1 2">
    <name type="scientific">Nocardioides immobilis</name>
    <dbReference type="NCBI Taxonomy" id="2049295"/>
    <lineage>
        <taxon>Bacteria</taxon>
        <taxon>Bacillati</taxon>
        <taxon>Actinomycetota</taxon>
        <taxon>Actinomycetes</taxon>
        <taxon>Propionibacteriales</taxon>
        <taxon>Nocardioidaceae</taxon>
        <taxon>Nocardioides</taxon>
    </lineage>
</organism>
<evidence type="ECO:0000313" key="1">
    <source>
        <dbReference type="EMBL" id="RHW24229.1"/>
    </source>
</evidence>
<dbReference type="Proteomes" id="UP000283644">
    <property type="component" value="Unassembled WGS sequence"/>
</dbReference>
<dbReference type="EMBL" id="QXGH01000034">
    <property type="protein sequence ID" value="RHW24229.1"/>
    <property type="molecule type" value="Genomic_DNA"/>
</dbReference>
<proteinExistence type="predicted"/>
<dbReference type="OrthoDB" id="5190667at2"/>
<reference evidence="1 2" key="1">
    <citation type="submission" date="2018-09" db="EMBL/GenBank/DDBJ databases">
        <title>Genome sequencing of Nocardioides immobilis CCTCC AB 2017083 for comparison to Nocardioides silvaticus.</title>
        <authorList>
            <person name="Li C."/>
            <person name="Wang G."/>
        </authorList>
    </citation>
    <scope>NUCLEOTIDE SEQUENCE [LARGE SCALE GENOMIC DNA]</scope>
    <source>
        <strain evidence="1 2">CCTCC AB 2017083</strain>
    </source>
</reference>
<comment type="caution">
    <text evidence="1">The sequence shown here is derived from an EMBL/GenBank/DDBJ whole genome shotgun (WGS) entry which is preliminary data.</text>
</comment>
<accession>A0A417XUR4</accession>